<evidence type="ECO:0000313" key="3">
    <source>
        <dbReference type="Proteomes" id="UP000320523"/>
    </source>
</evidence>
<evidence type="ECO:0000313" key="2">
    <source>
        <dbReference type="EMBL" id="TRU97280.1"/>
    </source>
</evidence>
<dbReference type="NCBIfam" id="TIGR02595">
    <property type="entry name" value="PEP_CTERM"/>
    <property type="match status" value="1"/>
</dbReference>
<dbReference type="AlphaFoldDB" id="A0A552JNC2"/>
<proteinExistence type="predicted"/>
<gene>
    <name evidence="2" type="ORF">EWV75_09470</name>
</gene>
<evidence type="ECO:0000259" key="1">
    <source>
        <dbReference type="Pfam" id="PF07589"/>
    </source>
</evidence>
<sequence>MPNLLTKLSAATVLAATLSNGIVPKAEAITFNFHWEGDAGYTMQGEFGYDETTAPIIISESGAGPTNVLDFLTVSFFDPSGNLTQSFNTVTGGTSQSSFFAFNFNTTTHTLFGNFNVGGGTGVIGEQFFTGTIGGLLELRQDVDQISASNLLDSQNPGEITVKKTPEPSSMLGLLALGALGAGSMVNRKQQG</sequence>
<organism evidence="2 3">
    <name type="scientific">Microcystis wesenbergii Mw_QC_S_20081001_S30D</name>
    <dbReference type="NCBI Taxonomy" id="2486245"/>
    <lineage>
        <taxon>Bacteria</taxon>
        <taxon>Bacillati</taxon>
        <taxon>Cyanobacteriota</taxon>
        <taxon>Cyanophyceae</taxon>
        <taxon>Oscillatoriophycideae</taxon>
        <taxon>Chroococcales</taxon>
        <taxon>Microcystaceae</taxon>
        <taxon>Microcystis</taxon>
    </lineage>
</organism>
<feature type="domain" description="Ice-binding protein C-terminal" evidence="1">
    <location>
        <begin position="165"/>
        <end position="184"/>
    </location>
</feature>
<dbReference type="Proteomes" id="UP000320523">
    <property type="component" value="Unassembled WGS sequence"/>
</dbReference>
<reference evidence="2 3" key="1">
    <citation type="submission" date="2019-01" db="EMBL/GenBank/DDBJ databases">
        <title>Coherence of Microcystis species and biogeography revealed through population genomics.</title>
        <authorList>
            <person name="Perez-Carrascal O.M."/>
            <person name="Terrat Y."/>
            <person name="Giani A."/>
            <person name="Fortin N."/>
            <person name="Tromas N."/>
            <person name="Shapiro B.J."/>
        </authorList>
    </citation>
    <scope>NUCLEOTIDE SEQUENCE [LARGE SCALE GENOMIC DNA]</scope>
    <source>
        <strain evidence="2">Mw_QC_S_20081001_S30D</strain>
    </source>
</reference>
<dbReference type="EMBL" id="SFAT01000099">
    <property type="protein sequence ID" value="TRU97280.1"/>
    <property type="molecule type" value="Genomic_DNA"/>
</dbReference>
<name>A0A552JNC2_9CHRO</name>
<comment type="caution">
    <text evidence="2">The sequence shown here is derived from an EMBL/GenBank/DDBJ whole genome shotgun (WGS) entry which is preliminary data.</text>
</comment>
<dbReference type="InterPro" id="IPR013424">
    <property type="entry name" value="Ice-binding_C"/>
</dbReference>
<dbReference type="Pfam" id="PF07589">
    <property type="entry name" value="PEP-CTERM"/>
    <property type="match status" value="1"/>
</dbReference>
<protein>
    <submittedName>
        <fullName evidence="2">PEP-CTERM sorting domain-containing protein</fullName>
    </submittedName>
</protein>
<accession>A0A552JNC2</accession>